<dbReference type="AlphaFoldDB" id="A0A418MB55"/>
<proteinExistence type="predicted"/>
<reference evidence="1 2" key="1">
    <citation type="submission" date="2018-08" db="EMBL/GenBank/DDBJ databases">
        <title>Fibrisoma montanum sp. nov., isolated from Danxia mountain soil.</title>
        <authorList>
            <person name="Huang Y."/>
        </authorList>
    </citation>
    <scope>NUCLEOTIDE SEQUENCE [LARGE SCALE GENOMIC DNA]</scope>
    <source>
        <strain evidence="1 2">HYT19</strain>
    </source>
</reference>
<dbReference type="Proteomes" id="UP000283523">
    <property type="component" value="Unassembled WGS sequence"/>
</dbReference>
<dbReference type="EMBL" id="QXED01000003">
    <property type="protein sequence ID" value="RIV23603.1"/>
    <property type="molecule type" value="Genomic_DNA"/>
</dbReference>
<dbReference type="OrthoDB" id="9824396at2"/>
<dbReference type="RefSeq" id="WP_119667819.1">
    <property type="nucleotide sequence ID" value="NZ_QXED01000003.1"/>
</dbReference>
<gene>
    <name evidence="1" type="ORF">DYU11_11520</name>
</gene>
<protein>
    <submittedName>
        <fullName evidence="1">Uncharacterized protein</fullName>
    </submittedName>
</protein>
<sequence length="335" mass="36044">MDLTPYLGLVRPETDLACFPEPPVMDPSYSDSLSGVYVSDVADLPLKRLAGPGFWEALLAARLGASLDLNTDLKAFLPASFPARPTYSGVMGNKSYTHFAPTNTELARLPFVTGYRRGGWVVISSVGLLLNQAVEGQVIALYREDADGNVIGAPLKSVTVDVAAQSKTHHPVGAPWRVPMDGGHYALRATLPDGVRYADNLLSCGCGGNMAHLQALISSCCTGKASGFLVSLTSSCEYDPLLEKLVMDDRTQLVIGYMLAYQTAYRLLLTPATGEIDRDSVLSTSDLAGASGRCRQEYLDRLGWLKAEVVKLQIDASDCCFQAGPSWGRRGGLFR</sequence>
<organism evidence="1 2">
    <name type="scientific">Fibrisoma montanum</name>
    <dbReference type="NCBI Taxonomy" id="2305895"/>
    <lineage>
        <taxon>Bacteria</taxon>
        <taxon>Pseudomonadati</taxon>
        <taxon>Bacteroidota</taxon>
        <taxon>Cytophagia</taxon>
        <taxon>Cytophagales</taxon>
        <taxon>Spirosomataceae</taxon>
        <taxon>Fibrisoma</taxon>
    </lineage>
</organism>
<keyword evidence="2" id="KW-1185">Reference proteome</keyword>
<evidence type="ECO:0000313" key="1">
    <source>
        <dbReference type="EMBL" id="RIV23603.1"/>
    </source>
</evidence>
<evidence type="ECO:0000313" key="2">
    <source>
        <dbReference type="Proteomes" id="UP000283523"/>
    </source>
</evidence>
<comment type="caution">
    <text evidence="1">The sequence shown here is derived from an EMBL/GenBank/DDBJ whole genome shotgun (WGS) entry which is preliminary data.</text>
</comment>
<accession>A0A418MB55</accession>
<name>A0A418MB55_9BACT</name>